<dbReference type="AlphaFoldDB" id="A0A5D2YC87"/>
<dbReference type="Proteomes" id="UP000323597">
    <property type="component" value="Chromosome A08"/>
</dbReference>
<proteinExistence type="predicted"/>
<evidence type="ECO:0000313" key="1">
    <source>
        <dbReference type="EMBL" id="TYJ23450.1"/>
    </source>
</evidence>
<keyword evidence="2" id="KW-1185">Reference proteome</keyword>
<organism evidence="1 2">
    <name type="scientific">Gossypium mustelinum</name>
    <name type="common">Cotton</name>
    <name type="synonym">Gossypium caicoense</name>
    <dbReference type="NCBI Taxonomy" id="34275"/>
    <lineage>
        <taxon>Eukaryota</taxon>
        <taxon>Viridiplantae</taxon>
        <taxon>Streptophyta</taxon>
        <taxon>Embryophyta</taxon>
        <taxon>Tracheophyta</taxon>
        <taxon>Spermatophyta</taxon>
        <taxon>Magnoliopsida</taxon>
        <taxon>eudicotyledons</taxon>
        <taxon>Gunneridae</taxon>
        <taxon>Pentapetalae</taxon>
        <taxon>rosids</taxon>
        <taxon>malvids</taxon>
        <taxon>Malvales</taxon>
        <taxon>Malvaceae</taxon>
        <taxon>Malvoideae</taxon>
        <taxon>Gossypium</taxon>
    </lineage>
</organism>
<accession>A0A5D2YC87</accession>
<dbReference type="EMBL" id="CM017643">
    <property type="protein sequence ID" value="TYJ23450.1"/>
    <property type="molecule type" value="Genomic_DNA"/>
</dbReference>
<gene>
    <name evidence="1" type="ORF">E1A91_A08G192800v1</name>
</gene>
<evidence type="ECO:0000313" key="2">
    <source>
        <dbReference type="Proteomes" id="UP000323597"/>
    </source>
</evidence>
<sequence>MWESKYSFLFNLEGKTFSLKKIPKITRIFLQTNGTKEEILDKITY</sequence>
<name>A0A5D2YC87_GOSMU</name>
<protein>
    <submittedName>
        <fullName evidence="1">Uncharacterized protein</fullName>
    </submittedName>
</protein>
<reference evidence="1 2" key="1">
    <citation type="submission" date="2019-07" db="EMBL/GenBank/DDBJ databases">
        <title>WGS assembly of Gossypium mustelinum.</title>
        <authorList>
            <person name="Chen Z.J."/>
            <person name="Sreedasyam A."/>
            <person name="Ando A."/>
            <person name="Song Q."/>
            <person name="De L."/>
            <person name="Hulse-Kemp A."/>
            <person name="Ding M."/>
            <person name="Ye W."/>
            <person name="Kirkbride R."/>
            <person name="Jenkins J."/>
            <person name="Plott C."/>
            <person name="Lovell J."/>
            <person name="Lin Y.-M."/>
            <person name="Vaughn R."/>
            <person name="Liu B."/>
            <person name="Li W."/>
            <person name="Simpson S."/>
            <person name="Scheffler B."/>
            <person name="Saski C."/>
            <person name="Grover C."/>
            <person name="Hu G."/>
            <person name="Conover J."/>
            <person name="Carlson J."/>
            <person name="Shu S."/>
            <person name="Boston L."/>
            <person name="Williams M."/>
            <person name="Peterson D."/>
            <person name="Mcgee K."/>
            <person name="Jones D."/>
            <person name="Wendel J."/>
            <person name="Stelly D."/>
            <person name="Grimwood J."/>
            <person name="Schmutz J."/>
        </authorList>
    </citation>
    <scope>NUCLEOTIDE SEQUENCE [LARGE SCALE GENOMIC DNA]</scope>
    <source>
        <strain evidence="1">1408120.09</strain>
    </source>
</reference>